<reference evidence="2" key="2">
    <citation type="submission" date="2021-04" db="EMBL/GenBank/DDBJ databases">
        <authorList>
            <person name="Podell S."/>
        </authorList>
    </citation>
    <scope>NUCLEOTIDE SEQUENCE</scope>
    <source>
        <strain evidence="2">Hildebrandi</strain>
    </source>
</reference>
<dbReference type="AlphaFoldDB" id="A0A9K3LI50"/>
<sequence length="166" mass="18485">MTSRTSQSVNCSLHGRRVSDAPLINRSVSFVDVTIYEFPLRIGDNPACTAGCPIALASKHQSIRKSSISSDDEDVTRTTETSMTKRRSRDLVIPSDIRTKLLLEQGYDLQRIVKTTEAILKIQEQRRESLQKTSWEGVKSFFQASGSGKTTFKMPLTINRASATMA</sequence>
<comment type="caution">
    <text evidence="2">The sequence shown here is derived from an EMBL/GenBank/DDBJ whole genome shotgun (WGS) entry which is preliminary data.</text>
</comment>
<organism evidence="2 3">
    <name type="scientific">Nitzschia inconspicua</name>
    <dbReference type="NCBI Taxonomy" id="303405"/>
    <lineage>
        <taxon>Eukaryota</taxon>
        <taxon>Sar</taxon>
        <taxon>Stramenopiles</taxon>
        <taxon>Ochrophyta</taxon>
        <taxon>Bacillariophyta</taxon>
        <taxon>Bacillariophyceae</taxon>
        <taxon>Bacillariophycidae</taxon>
        <taxon>Bacillariales</taxon>
        <taxon>Bacillariaceae</taxon>
        <taxon>Nitzschia</taxon>
    </lineage>
</organism>
<reference evidence="2" key="1">
    <citation type="journal article" date="2021" name="Sci. Rep.">
        <title>Diploid genomic architecture of Nitzschia inconspicua, an elite biomass production diatom.</title>
        <authorList>
            <person name="Oliver A."/>
            <person name="Podell S."/>
            <person name="Pinowska A."/>
            <person name="Traller J.C."/>
            <person name="Smith S.R."/>
            <person name="McClure R."/>
            <person name="Beliaev A."/>
            <person name="Bohutskyi P."/>
            <person name="Hill E.A."/>
            <person name="Rabines A."/>
            <person name="Zheng H."/>
            <person name="Allen L.Z."/>
            <person name="Kuo A."/>
            <person name="Grigoriev I.V."/>
            <person name="Allen A.E."/>
            <person name="Hazlebeck D."/>
            <person name="Allen E.E."/>
        </authorList>
    </citation>
    <scope>NUCLEOTIDE SEQUENCE</scope>
    <source>
        <strain evidence="2">Hildebrandi</strain>
    </source>
</reference>
<accession>A0A9K3LI50</accession>
<dbReference type="OrthoDB" id="42292at2759"/>
<dbReference type="EMBL" id="JAGRRH010000011">
    <property type="protein sequence ID" value="KAG7362552.1"/>
    <property type="molecule type" value="Genomic_DNA"/>
</dbReference>
<protein>
    <submittedName>
        <fullName evidence="2">Uncharacterized protein</fullName>
    </submittedName>
</protein>
<evidence type="ECO:0000313" key="1">
    <source>
        <dbReference type="EMBL" id="KAG7339757.1"/>
    </source>
</evidence>
<dbReference type="Proteomes" id="UP000693970">
    <property type="component" value="Unassembled WGS sequence"/>
</dbReference>
<name>A0A9K3LI50_9STRA</name>
<proteinExistence type="predicted"/>
<keyword evidence="3" id="KW-1185">Reference proteome</keyword>
<dbReference type="EMBL" id="JAGRRH010000030">
    <property type="protein sequence ID" value="KAG7339757.1"/>
    <property type="molecule type" value="Genomic_DNA"/>
</dbReference>
<gene>
    <name evidence="2" type="ORF">IV203_025436</name>
    <name evidence="1" type="ORF">IV203_028218</name>
</gene>
<evidence type="ECO:0000313" key="2">
    <source>
        <dbReference type="EMBL" id="KAG7362552.1"/>
    </source>
</evidence>
<evidence type="ECO:0000313" key="3">
    <source>
        <dbReference type="Proteomes" id="UP000693970"/>
    </source>
</evidence>